<dbReference type="EMBL" id="JAAAIL010003649">
    <property type="protein sequence ID" value="KAG0249675.1"/>
    <property type="molecule type" value="Genomic_DNA"/>
</dbReference>
<comment type="caution">
    <text evidence="1">The sequence shown here is derived from an EMBL/GenBank/DDBJ whole genome shotgun (WGS) entry which is preliminary data.</text>
</comment>
<accession>A0AAD4D0K2</accession>
<feature type="non-terminal residue" evidence="1">
    <location>
        <position position="63"/>
    </location>
</feature>
<proteinExistence type="predicted"/>
<organism evidence="1 2">
    <name type="scientific">Linnemannia exigua</name>
    <dbReference type="NCBI Taxonomy" id="604196"/>
    <lineage>
        <taxon>Eukaryota</taxon>
        <taxon>Fungi</taxon>
        <taxon>Fungi incertae sedis</taxon>
        <taxon>Mucoromycota</taxon>
        <taxon>Mortierellomycotina</taxon>
        <taxon>Mortierellomycetes</taxon>
        <taxon>Mortierellales</taxon>
        <taxon>Mortierellaceae</taxon>
        <taxon>Linnemannia</taxon>
    </lineage>
</organism>
<reference evidence="1" key="1">
    <citation type="journal article" date="2020" name="Fungal Divers.">
        <title>Resolving the Mortierellaceae phylogeny through synthesis of multi-gene phylogenetics and phylogenomics.</title>
        <authorList>
            <person name="Vandepol N."/>
            <person name="Liber J."/>
            <person name="Desiro A."/>
            <person name="Na H."/>
            <person name="Kennedy M."/>
            <person name="Barry K."/>
            <person name="Grigoriev I.V."/>
            <person name="Miller A.N."/>
            <person name="O'Donnell K."/>
            <person name="Stajich J.E."/>
            <person name="Bonito G."/>
        </authorList>
    </citation>
    <scope>NUCLEOTIDE SEQUENCE</scope>
    <source>
        <strain evidence="1">NRRL 28262</strain>
    </source>
</reference>
<keyword evidence="2" id="KW-1185">Reference proteome</keyword>
<sequence>MILTDYDKQLAKIRPFDKSPSPLSLEHLLINFFKSTATEFKKWEAHVIIPKNPGWDLKGSASS</sequence>
<dbReference type="AlphaFoldDB" id="A0AAD4D0K2"/>
<name>A0AAD4D0K2_9FUNG</name>
<protein>
    <submittedName>
        <fullName evidence="1">Uncharacterized protein</fullName>
    </submittedName>
</protein>
<evidence type="ECO:0000313" key="1">
    <source>
        <dbReference type="EMBL" id="KAG0249675.1"/>
    </source>
</evidence>
<gene>
    <name evidence="1" type="ORF">BGZ95_007446</name>
</gene>
<evidence type="ECO:0000313" key="2">
    <source>
        <dbReference type="Proteomes" id="UP001194580"/>
    </source>
</evidence>
<dbReference type="Proteomes" id="UP001194580">
    <property type="component" value="Unassembled WGS sequence"/>
</dbReference>